<organism evidence="7 8">
    <name type="scientific">Kosmotoga arenicorallina S304</name>
    <dbReference type="NCBI Taxonomy" id="1453497"/>
    <lineage>
        <taxon>Bacteria</taxon>
        <taxon>Thermotogati</taxon>
        <taxon>Thermotogota</taxon>
        <taxon>Thermotogae</taxon>
        <taxon>Kosmotogales</taxon>
        <taxon>Kosmotogaceae</taxon>
        <taxon>Kosmotoga</taxon>
    </lineage>
</organism>
<comment type="catalytic activity">
    <reaction evidence="1">
        <text>ATP + protein L-histidine = ADP + protein N-phospho-L-histidine.</text>
        <dbReference type="EC" id="2.7.13.3"/>
    </reaction>
</comment>
<dbReference type="InterPro" id="IPR011006">
    <property type="entry name" value="CheY-like_superfamily"/>
</dbReference>
<dbReference type="Pfam" id="PF02518">
    <property type="entry name" value="HATPase_c"/>
    <property type="match status" value="1"/>
</dbReference>
<dbReference type="InterPro" id="IPR003594">
    <property type="entry name" value="HATPase_dom"/>
</dbReference>
<dbReference type="SMART" id="SM00448">
    <property type="entry name" value="REC"/>
    <property type="match status" value="1"/>
</dbReference>
<dbReference type="AlphaFoldDB" id="A0A176K105"/>
<dbReference type="Gene3D" id="3.40.50.2300">
    <property type="match status" value="1"/>
</dbReference>
<proteinExistence type="predicted"/>
<dbReference type="InterPro" id="IPR004358">
    <property type="entry name" value="Sig_transdc_His_kin-like_C"/>
</dbReference>
<dbReference type="OrthoDB" id="717811at2"/>
<reference evidence="7 8" key="1">
    <citation type="submission" date="2014-02" db="EMBL/GenBank/DDBJ databases">
        <title>Kosmotoga genome sequencing.</title>
        <authorList>
            <person name="Pollo S.M."/>
            <person name="Charchuk R."/>
            <person name="Nesbo C.L."/>
        </authorList>
    </citation>
    <scope>NUCLEOTIDE SEQUENCE [LARGE SCALE GENOMIC DNA]</scope>
    <source>
        <strain evidence="7 8">S304</strain>
    </source>
</reference>
<keyword evidence="8" id="KW-1185">Reference proteome</keyword>
<evidence type="ECO:0000256" key="2">
    <source>
        <dbReference type="ARBA" id="ARBA00012438"/>
    </source>
</evidence>
<dbReference type="InterPro" id="IPR005467">
    <property type="entry name" value="His_kinase_dom"/>
</dbReference>
<dbReference type="PANTHER" id="PTHR43547">
    <property type="entry name" value="TWO-COMPONENT HISTIDINE KINASE"/>
    <property type="match status" value="1"/>
</dbReference>
<evidence type="ECO:0000256" key="3">
    <source>
        <dbReference type="ARBA" id="ARBA00022553"/>
    </source>
</evidence>
<feature type="domain" description="Response regulatory" evidence="6">
    <location>
        <begin position="88"/>
        <end position="196"/>
    </location>
</feature>
<evidence type="ECO:0000313" key="8">
    <source>
        <dbReference type="Proteomes" id="UP000077339"/>
    </source>
</evidence>
<dbReference type="PRINTS" id="PR00344">
    <property type="entry name" value="BCTRLSENSOR"/>
</dbReference>
<dbReference type="InterPro" id="IPR036890">
    <property type="entry name" value="HATPase_C_sf"/>
</dbReference>
<dbReference type="PATRIC" id="fig|1453497.3.peg.54"/>
<dbReference type="PANTHER" id="PTHR43547:SF2">
    <property type="entry name" value="HYBRID SIGNAL TRANSDUCTION HISTIDINE KINASE C"/>
    <property type="match status" value="1"/>
</dbReference>
<dbReference type="SMART" id="SM00387">
    <property type="entry name" value="HATPase_c"/>
    <property type="match status" value="1"/>
</dbReference>
<sequence length="286" mass="31705">MIIEVSDTGIGISKSLQSKIFEPFVSAGKTNTGSGLGLAIVKKFVDLLHGNISLKSIEGKGSTFKIELPCVEHEFLPTAKKVTKKSVDVLYIEYDPDSRKLIKNLLKEFTVEEASTGREGFEKALALKPKIIITDLGLPDIDGRKLIINLKTREELKNTNFLLYTGGKAGHNLLGIPVIEKGSNLQKFLLSIRILMGQNRLILTSNLVDSKEVTKVKNIMKEIDVENVQIRNLNEIDEPELQLYDFIILVLPNDKGIISKVITKMKALPGNRVVLIFLESHAKTGT</sequence>
<accession>A0A176K105</accession>
<dbReference type="Pfam" id="PF00072">
    <property type="entry name" value="Response_reg"/>
    <property type="match status" value="1"/>
</dbReference>
<keyword evidence="3 4" id="KW-0597">Phosphoprotein</keyword>
<dbReference type="PROSITE" id="PS50109">
    <property type="entry name" value="HIS_KIN"/>
    <property type="match status" value="1"/>
</dbReference>
<dbReference type="EMBL" id="JFHK01000010">
    <property type="protein sequence ID" value="OAA30389.1"/>
    <property type="molecule type" value="Genomic_DNA"/>
</dbReference>
<feature type="modified residue" description="4-aspartylphosphate" evidence="4">
    <location>
        <position position="135"/>
    </location>
</feature>
<dbReference type="STRING" id="1453497.AT15_00235"/>
<dbReference type="Proteomes" id="UP000077339">
    <property type="component" value="Unassembled WGS sequence"/>
</dbReference>
<dbReference type="Gene3D" id="3.30.565.10">
    <property type="entry name" value="Histidine kinase-like ATPase, C-terminal domain"/>
    <property type="match status" value="1"/>
</dbReference>
<name>A0A176K105_9BACT</name>
<dbReference type="PROSITE" id="PS50110">
    <property type="entry name" value="RESPONSE_REGULATORY"/>
    <property type="match status" value="1"/>
</dbReference>
<dbReference type="RefSeq" id="WP_068347558.1">
    <property type="nucleotide sequence ID" value="NZ_JFHK01000010.1"/>
</dbReference>
<evidence type="ECO:0000259" key="5">
    <source>
        <dbReference type="PROSITE" id="PS50109"/>
    </source>
</evidence>
<dbReference type="EC" id="2.7.13.3" evidence="2"/>
<dbReference type="InterPro" id="IPR001789">
    <property type="entry name" value="Sig_transdc_resp-reg_receiver"/>
</dbReference>
<evidence type="ECO:0000313" key="7">
    <source>
        <dbReference type="EMBL" id="OAA30389.1"/>
    </source>
</evidence>
<evidence type="ECO:0000256" key="4">
    <source>
        <dbReference type="PROSITE-ProRule" id="PRU00169"/>
    </source>
</evidence>
<dbReference type="SUPFAM" id="SSF55874">
    <property type="entry name" value="ATPase domain of HSP90 chaperone/DNA topoisomerase II/histidine kinase"/>
    <property type="match status" value="1"/>
</dbReference>
<evidence type="ECO:0000259" key="6">
    <source>
        <dbReference type="PROSITE" id="PS50110"/>
    </source>
</evidence>
<comment type="caution">
    <text evidence="7">The sequence shown here is derived from an EMBL/GenBank/DDBJ whole genome shotgun (WGS) entry which is preliminary data.</text>
</comment>
<protein>
    <recommendedName>
        <fullName evidence="2">histidine kinase</fullName>
        <ecNumber evidence="2">2.7.13.3</ecNumber>
    </recommendedName>
</protein>
<evidence type="ECO:0000256" key="1">
    <source>
        <dbReference type="ARBA" id="ARBA00000085"/>
    </source>
</evidence>
<dbReference type="SUPFAM" id="SSF52172">
    <property type="entry name" value="CheY-like"/>
    <property type="match status" value="1"/>
</dbReference>
<dbReference type="GO" id="GO:0000155">
    <property type="term" value="F:phosphorelay sensor kinase activity"/>
    <property type="evidence" value="ECO:0007669"/>
    <property type="project" value="TreeGrafter"/>
</dbReference>
<gene>
    <name evidence="7" type="ORF">AT15_00235</name>
</gene>
<feature type="domain" description="Histidine kinase" evidence="5">
    <location>
        <begin position="1"/>
        <end position="72"/>
    </location>
</feature>